<dbReference type="HAMAP" id="MF_00688">
    <property type="entry name" value="Leu_Phe_trans"/>
    <property type="match status" value="1"/>
</dbReference>
<dbReference type="GO" id="GO:0008914">
    <property type="term" value="F:leucyl-tRNA--protein transferase activity"/>
    <property type="evidence" value="ECO:0007669"/>
    <property type="project" value="UniProtKB-EC"/>
</dbReference>
<dbReference type="EC" id="2.3.2.6" evidence="4"/>
<dbReference type="RefSeq" id="WP_123015951.1">
    <property type="nucleotide sequence ID" value="NZ_AP024911.1"/>
</dbReference>
<dbReference type="PANTHER" id="PTHR30098:SF2">
    <property type="entry name" value="LEUCYL_PHENYLALANYL-TRNA--PROTEIN TRANSFERASE"/>
    <property type="match status" value="1"/>
</dbReference>
<dbReference type="SUPFAM" id="SSF55729">
    <property type="entry name" value="Acyl-CoA N-acyltransferases (Nat)"/>
    <property type="match status" value="1"/>
</dbReference>
<keyword evidence="6" id="KW-1185">Reference proteome</keyword>
<name>A0ABV7C9P0_9VIBR</name>
<dbReference type="Gene3D" id="3.30.70.3550">
    <property type="entry name" value="Leucyl/phenylalanyl-tRNA-protein transferase, N-terminal domain"/>
    <property type="match status" value="1"/>
</dbReference>
<gene>
    <name evidence="4 5" type="primary">aat</name>
    <name evidence="5" type="ORF">ACFODT_13050</name>
</gene>
<keyword evidence="3 4" id="KW-0012">Acyltransferase</keyword>
<dbReference type="PANTHER" id="PTHR30098">
    <property type="entry name" value="LEUCYL/PHENYLALANYL-TRNA--PROTEIN TRANSFERASE"/>
    <property type="match status" value="1"/>
</dbReference>
<comment type="catalytic activity">
    <reaction evidence="4">
        <text>L-phenylalanyl-tRNA(Phe) + an N-terminal L-alpha-aminoacyl-[protein] = an N-terminal L-phenylalanyl-L-alpha-aminoacyl-[protein] + tRNA(Phe)</text>
        <dbReference type="Rhea" id="RHEA:43632"/>
        <dbReference type="Rhea" id="RHEA-COMP:9668"/>
        <dbReference type="Rhea" id="RHEA-COMP:9699"/>
        <dbReference type="Rhea" id="RHEA-COMP:10636"/>
        <dbReference type="Rhea" id="RHEA-COMP:10637"/>
        <dbReference type="ChEBI" id="CHEBI:78442"/>
        <dbReference type="ChEBI" id="CHEBI:78531"/>
        <dbReference type="ChEBI" id="CHEBI:78597"/>
        <dbReference type="ChEBI" id="CHEBI:83561"/>
        <dbReference type="EC" id="2.3.2.6"/>
    </reaction>
</comment>
<sequence length="245" mass="27534">MTIYLTELAPDDNTFPSPHDALDEPNGLLAFGDDLTPSRLVSAYRSGIFPWYGPGEPILWWSPAPRAVFDTKTFKPSKSLKKFYKKCGYTVSLNHATSQVIELCAAVRPASETWLNHDMRRAYQALAQQGDCHSVEVWLNGDLVGGLYGIMVGQIFCGESMFSLCDNASKIALWHWCEYFKQLGGQWIDCQVMNPHLASLGAQELPRNLFIDTVLSLRDNLIDRSHLTPRWLSQCPPAKQGKEPE</sequence>
<proteinExistence type="inferred from homology"/>
<comment type="function">
    <text evidence="4">Functions in the N-end rule pathway of protein degradation where it conjugates Leu, Phe and, less efficiently, Met from aminoacyl-tRNAs to the N-termini of proteins containing an N-terminal arginine or lysine.</text>
</comment>
<comment type="similarity">
    <text evidence="4">Belongs to the L/F-transferase family.</text>
</comment>
<dbReference type="Gene3D" id="3.40.630.70">
    <property type="entry name" value="Leucyl/phenylalanyl-tRNA-protein transferase, C-terminal domain"/>
    <property type="match status" value="1"/>
</dbReference>
<dbReference type="InterPro" id="IPR016181">
    <property type="entry name" value="Acyl_CoA_acyltransferase"/>
</dbReference>
<protein>
    <recommendedName>
        <fullName evidence="4">Leucyl/phenylalanyl-tRNA--protein transferase</fullName>
        <ecNumber evidence="4">2.3.2.6</ecNumber>
    </recommendedName>
    <alternativeName>
        <fullName evidence="4">L/F-transferase</fullName>
    </alternativeName>
    <alternativeName>
        <fullName evidence="4">Leucyltransferase</fullName>
    </alternativeName>
    <alternativeName>
        <fullName evidence="4">Phenyalanyltransferase</fullName>
    </alternativeName>
</protein>
<reference evidence="6" key="1">
    <citation type="journal article" date="2019" name="Int. J. Syst. Evol. Microbiol.">
        <title>The Global Catalogue of Microorganisms (GCM) 10K type strain sequencing project: providing services to taxonomists for standard genome sequencing and annotation.</title>
        <authorList>
            <consortium name="The Broad Institute Genomics Platform"/>
            <consortium name="The Broad Institute Genome Sequencing Center for Infectious Disease"/>
            <person name="Wu L."/>
            <person name="Ma J."/>
        </authorList>
    </citation>
    <scope>NUCLEOTIDE SEQUENCE [LARGE SCALE GENOMIC DNA]</scope>
    <source>
        <strain evidence="6">KCTC 62784</strain>
    </source>
</reference>
<dbReference type="NCBIfam" id="TIGR00667">
    <property type="entry name" value="aat"/>
    <property type="match status" value="1"/>
</dbReference>
<evidence type="ECO:0000256" key="2">
    <source>
        <dbReference type="ARBA" id="ARBA00022679"/>
    </source>
</evidence>
<comment type="subcellular location">
    <subcellularLocation>
        <location evidence="4">Cytoplasm</location>
    </subcellularLocation>
</comment>
<evidence type="ECO:0000256" key="1">
    <source>
        <dbReference type="ARBA" id="ARBA00022490"/>
    </source>
</evidence>
<comment type="catalytic activity">
    <reaction evidence="4">
        <text>N-terminal L-lysyl-[protein] + L-leucyl-tRNA(Leu) = N-terminal L-leucyl-L-lysyl-[protein] + tRNA(Leu) + H(+)</text>
        <dbReference type="Rhea" id="RHEA:12340"/>
        <dbReference type="Rhea" id="RHEA-COMP:9613"/>
        <dbReference type="Rhea" id="RHEA-COMP:9622"/>
        <dbReference type="Rhea" id="RHEA-COMP:12670"/>
        <dbReference type="Rhea" id="RHEA-COMP:12671"/>
        <dbReference type="ChEBI" id="CHEBI:15378"/>
        <dbReference type="ChEBI" id="CHEBI:65249"/>
        <dbReference type="ChEBI" id="CHEBI:78442"/>
        <dbReference type="ChEBI" id="CHEBI:78494"/>
        <dbReference type="ChEBI" id="CHEBI:133043"/>
        <dbReference type="EC" id="2.3.2.6"/>
    </reaction>
</comment>
<keyword evidence="1 4" id="KW-0963">Cytoplasm</keyword>
<comment type="catalytic activity">
    <reaction evidence="4">
        <text>N-terminal L-arginyl-[protein] + L-leucyl-tRNA(Leu) = N-terminal L-leucyl-L-arginyl-[protein] + tRNA(Leu) + H(+)</text>
        <dbReference type="Rhea" id="RHEA:50416"/>
        <dbReference type="Rhea" id="RHEA-COMP:9613"/>
        <dbReference type="Rhea" id="RHEA-COMP:9622"/>
        <dbReference type="Rhea" id="RHEA-COMP:12672"/>
        <dbReference type="Rhea" id="RHEA-COMP:12673"/>
        <dbReference type="ChEBI" id="CHEBI:15378"/>
        <dbReference type="ChEBI" id="CHEBI:64719"/>
        <dbReference type="ChEBI" id="CHEBI:78442"/>
        <dbReference type="ChEBI" id="CHEBI:78494"/>
        <dbReference type="ChEBI" id="CHEBI:133044"/>
        <dbReference type="EC" id="2.3.2.6"/>
    </reaction>
</comment>
<dbReference type="Proteomes" id="UP001595384">
    <property type="component" value="Unassembled WGS sequence"/>
</dbReference>
<evidence type="ECO:0000256" key="3">
    <source>
        <dbReference type="ARBA" id="ARBA00023315"/>
    </source>
</evidence>
<organism evidence="5 6">
    <name type="scientific">Vibrio zhugei</name>
    <dbReference type="NCBI Taxonomy" id="2479546"/>
    <lineage>
        <taxon>Bacteria</taxon>
        <taxon>Pseudomonadati</taxon>
        <taxon>Pseudomonadota</taxon>
        <taxon>Gammaproteobacteria</taxon>
        <taxon>Vibrionales</taxon>
        <taxon>Vibrionaceae</taxon>
        <taxon>Vibrio</taxon>
    </lineage>
</organism>
<keyword evidence="2 4" id="KW-0808">Transferase</keyword>
<evidence type="ECO:0000256" key="4">
    <source>
        <dbReference type="HAMAP-Rule" id="MF_00688"/>
    </source>
</evidence>
<comment type="caution">
    <text evidence="5">The sequence shown here is derived from an EMBL/GenBank/DDBJ whole genome shotgun (WGS) entry which is preliminary data.</text>
</comment>
<evidence type="ECO:0000313" key="5">
    <source>
        <dbReference type="EMBL" id="MFC3024751.1"/>
    </source>
</evidence>
<dbReference type="Pfam" id="PF03588">
    <property type="entry name" value="Leu_Phe_trans"/>
    <property type="match status" value="1"/>
</dbReference>
<accession>A0ABV7C9P0</accession>
<dbReference type="InterPro" id="IPR042203">
    <property type="entry name" value="Leu/Phe-tRNA_Trfase_C"/>
</dbReference>
<evidence type="ECO:0000313" key="6">
    <source>
        <dbReference type="Proteomes" id="UP001595384"/>
    </source>
</evidence>
<dbReference type="InterPro" id="IPR004616">
    <property type="entry name" value="Leu/Phe-tRNA_Trfase"/>
</dbReference>
<dbReference type="EMBL" id="JBHRSE010000086">
    <property type="protein sequence ID" value="MFC3024751.1"/>
    <property type="molecule type" value="Genomic_DNA"/>
</dbReference>
<dbReference type="InterPro" id="IPR042221">
    <property type="entry name" value="Leu/Phe-tRNA_Trfase_N"/>
</dbReference>